<keyword evidence="2" id="KW-1185">Reference proteome</keyword>
<sequence length="129" mass="15100">MFNFLRKSKQIIPPFEVLKSSPIKDTYFYRIAQWYWMNNDNIAIIDPHGSRVITLDPWPQKVFLDALGKITVTEYVDYVSSEYKKNVPVRLDETILLMIDKLVKERLILLSNIPVELGPGYIQPKTINK</sequence>
<comment type="caution">
    <text evidence="1">The sequence shown here is derived from an EMBL/GenBank/DDBJ whole genome shotgun (WGS) entry which is preliminary data.</text>
</comment>
<evidence type="ECO:0000313" key="1">
    <source>
        <dbReference type="EMBL" id="NML40360.1"/>
    </source>
</evidence>
<evidence type="ECO:0008006" key="3">
    <source>
        <dbReference type="Google" id="ProtNLM"/>
    </source>
</evidence>
<accession>A0A848GUP7</accession>
<dbReference type="Proteomes" id="UP000583266">
    <property type="component" value="Unassembled WGS sequence"/>
</dbReference>
<organism evidence="1 2">
    <name type="scientific">Chitinophaga fulva</name>
    <dbReference type="NCBI Taxonomy" id="2728842"/>
    <lineage>
        <taxon>Bacteria</taxon>
        <taxon>Pseudomonadati</taxon>
        <taxon>Bacteroidota</taxon>
        <taxon>Chitinophagia</taxon>
        <taxon>Chitinophagales</taxon>
        <taxon>Chitinophagaceae</taxon>
        <taxon>Chitinophaga</taxon>
    </lineage>
</organism>
<gene>
    <name evidence="1" type="ORF">HHL17_24395</name>
</gene>
<dbReference type="AlphaFoldDB" id="A0A848GUP7"/>
<protein>
    <recommendedName>
        <fullName evidence="3">PqqD family protein</fullName>
    </recommendedName>
</protein>
<reference evidence="1 2" key="1">
    <citation type="submission" date="2020-04" db="EMBL/GenBank/DDBJ databases">
        <title>Chitinophaga sp. G-6-1-13 sp. nov., isolated from soil.</title>
        <authorList>
            <person name="Dahal R.H."/>
            <person name="Chaudhary D.K."/>
        </authorList>
    </citation>
    <scope>NUCLEOTIDE SEQUENCE [LARGE SCALE GENOMIC DNA]</scope>
    <source>
        <strain evidence="1 2">G-6-1-13</strain>
    </source>
</reference>
<evidence type="ECO:0000313" key="2">
    <source>
        <dbReference type="Proteomes" id="UP000583266"/>
    </source>
</evidence>
<name>A0A848GUP7_9BACT</name>
<dbReference type="EMBL" id="JABBGC010000003">
    <property type="protein sequence ID" value="NML40360.1"/>
    <property type="molecule type" value="Genomic_DNA"/>
</dbReference>
<proteinExistence type="predicted"/>
<dbReference type="RefSeq" id="WP_169227464.1">
    <property type="nucleotide sequence ID" value="NZ_JABBGC010000003.1"/>
</dbReference>